<keyword evidence="3" id="KW-0012">Acyltransferase</keyword>
<evidence type="ECO:0000256" key="2">
    <source>
        <dbReference type="ARBA" id="ARBA00022679"/>
    </source>
</evidence>
<sequence length="459" mass="51752">MTTIVSTEFIKPSSATPPHLKTYNLSVYDQLIPSTFNPLVIFYPNSGIYHNPHDQIHDLKKSLSHILTKYYPFAGRHAKFAPTCVDCNDLGAEFIEASIDGTLLDFLQNSQHEDLDRLFPHGQTWNSSKCSSGHVLQSDTVIVLAVQVNRFTCEGLALAVSLSHKIADAYSLVRFLHDWAKMSHGFSKNKTGEVPTEPCFLSFESTNINFSGFSLELSNDCVTRSFVFPNAKIHQLKLKVSAMSVGSGQHITNPTRVEAVTWLLYKCAVEATTKSKLDSFSPTYMSLPINLRDKMIKQLPENCIGNFVTGLEVHTRNEMEMKPEMLIGEIRNQKMKIHCIKDIETVFASLLITSSSNHLENRQRKLDNAYVYTSLCGSSIWMKGYKCFLSEDIHINLAGVERRITPRIRLENLKGNNITLFRDKVIVSTPSDSTWFGHRHNLGGYLNLNTHVADATFRI</sequence>
<keyword evidence="2" id="KW-0808">Transferase</keyword>
<dbReference type="AlphaFoldDB" id="A0A5N6LFQ0"/>
<dbReference type="Gene3D" id="3.30.559.10">
    <property type="entry name" value="Chloramphenicol acetyltransferase-like domain"/>
    <property type="match status" value="2"/>
</dbReference>
<accession>A0A5N6LFQ0</accession>
<comment type="similarity">
    <text evidence="1">Belongs to the plant acyltransferase family.</text>
</comment>
<dbReference type="Proteomes" id="UP000326396">
    <property type="component" value="Unassembled WGS sequence"/>
</dbReference>
<protein>
    <submittedName>
        <fullName evidence="4">Uncharacterized protein</fullName>
    </submittedName>
</protein>
<proteinExistence type="inferred from homology"/>
<keyword evidence="5" id="KW-1185">Reference proteome</keyword>
<reference evidence="4 5" key="1">
    <citation type="submission" date="2019-05" db="EMBL/GenBank/DDBJ databases">
        <title>Mikania micrantha, genome provides insights into the molecular mechanism of rapid growth.</title>
        <authorList>
            <person name="Liu B."/>
        </authorList>
    </citation>
    <scope>NUCLEOTIDE SEQUENCE [LARGE SCALE GENOMIC DNA]</scope>
    <source>
        <strain evidence="4">NLD-2019</strain>
        <tissue evidence="4">Leaf</tissue>
    </source>
</reference>
<dbReference type="GO" id="GO:0016746">
    <property type="term" value="F:acyltransferase activity"/>
    <property type="evidence" value="ECO:0007669"/>
    <property type="project" value="UniProtKB-KW"/>
</dbReference>
<dbReference type="InterPro" id="IPR023213">
    <property type="entry name" value="CAT-like_dom_sf"/>
</dbReference>
<evidence type="ECO:0000256" key="1">
    <source>
        <dbReference type="ARBA" id="ARBA00009861"/>
    </source>
</evidence>
<comment type="caution">
    <text evidence="4">The sequence shown here is derived from an EMBL/GenBank/DDBJ whole genome shotgun (WGS) entry which is preliminary data.</text>
</comment>
<dbReference type="OrthoDB" id="671439at2759"/>
<evidence type="ECO:0000313" key="4">
    <source>
        <dbReference type="EMBL" id="KAD1209170.1"/>
    </source>
</evidence>
<dbReference type="Pfam" id="PF02458">
    <property type="entry name" value="Transferase"/>
    <property type="match status" value="1"/>
</dbReference>
<organism evidence="4 5">
    <name type="scientific">Mikania micrantha</name>
    <name type="common">bitter vine</name>
    <dbReference type="NCBI Taxonomy" id="192012"/>
    <lineage>
        <taxon>Eukaryota</taxon>
        <taxon>Viridiplantae</taxon>
        <taxon>Streptophyta</taxon>
        <taxon>Embryophyta</taxon>
        <taxon>Tracheophyta</taxon>
        <taxon>Spermatophyta</taxon>
        <taxon>Magnoliopsida</taxon>
        <taxon>eudicotyledons</taxon>
        <taxon>Gunneridae</taxon>
        <taxon>Pentapetalae</taxon>
        <taxon>asterids</taxon>
        <taxon>campanulids</taxon>
        <taxon>Asterales</taxon>
        <taxon>Asteraceae</taxon>
        <taxon>Asteroideae</taxon>
        <taxon>Heliantheae alliance</taxon>
        <taxon>Eupatorieae</taxon>
        <taxon>Mikania</taxon>
    </lineage>
</organism>
<dbReference type="PANTHER" id="PTHR31623">
    <property type="entry name" value="F21J9.9"/>
    <property type="match status" value="1"/>
</dbReference>
<dbReference type="EMBL" id="SZYD01000972">
    <property type="protein sequence ID" value="KAD1209170.1"/>
    <property type="molecule type" value="Genomic_DNA"/>
</dbReference>
<gene>
    <name evidence="4" type="ORF">E3N88_43154</name>
</gene>
<name>A0A5N6LFQ0_9ASTR</name>
<evidence type="ECO:0000256" key="3">
    <source>
        <dbReference type="ARBA" id="ARBA00023315"/>
    </source>
</evidence>
<dbReference type="PANTHER" id="PTHR31623:SF80">
    <property type="entry name" value="DEACETYLVINDOLINE O-ACETYLTRANSFERASE"/>
    <property type="match status" value="1"/>
</dbReference>
<evidence type="ECO:0000313" key="5">
    <source>
        <dbReference type="Proteomes" id="UP000326396"/>
    </source>
</evidence>